<evidence type="ECO:0000256" key="1">
    <source>
        <dbReference type="SAM" id="Phobius"/>
    </source>
</evidence>
<dbReference type="Proteomes" id="UP000680348">
    <property type="component" value="Unassembled WGS sequence"/>
</dbReference>
<keyword evidence="1" id="KW-0812">Transmembrane</keyword>
<keyword evidence="1" id="KW-1133">Transmembrane helix</keyword>
<comment type="caution">
    <text evidence="2">The sequence shown here is derived from an EMBL/GenBank/DDBJ whole genome shotgun (WGS) entry which is preliminary data.</text>
</comment>
<gene>
    <name evidence="2" type="ORF">KEU06_15875</name>
</gene>
<accession>A0A942IA52</accession>
<protein>
    <submittedName>
        <fullName evidence="2">Uncharacterized protein</fullName>
    </submittedName>
</protein>
<name>A0A942IA52_9HYPH</name>
<organism evidence="2 3">
    <name type="scientific">Pseudaminobacter soli</name>
    <name type="common">ex Zhang et al. 2022</name>
    <dbReference type="NCBI Taxonomy" id="2831468"/>
    <lineage>
        <taxon>Bacteria</taxon>
        <taxon>Pseudomonadati</taxon>
        <taxon>Pseudomonadota</taxon>
        <taxon>Alphaproteobacteria</taxon>
        <taxon>Hyphomicrobiales</taxon>
        <taxon>Phyllobacteriaceae</taxon>
        <taxon>Pseudaminobacter</taxon>
    </lineage>
</organism>
<keyword evidence="1" id="KW-0472">Membrane</keyword>
<sequence>MSRRGRADINYDNAGDHSKVRRPIRWLPVLFNLLYPVLIAGVILFILSRYISLPFLPELAEYSEQGLRAFRRAILRMLEIF</sequence>
<dbReference type="RefSeq" id="WP_188255649.1">
    <property type="nucleotide sequence ID" value="NZ_JABVCF010000008.1"/>
</dbReference>
<proteinExistence type="predicted"/>
<feature type="transmembrane region" description="Helical" evidence="1">
    <location>
        <begin position="29"/>
        <end position="51"/>
    </location>
</feature>
<evidence type="ECO:0000313" key="3">
    <source>
        <dbReference type="Proteomes" id="UP000680348"/>
    </source>
</evidence>
<reference evidence="2" key="1">
    <citation type="submission" date="2021-04" db="EMBL/GenBank/DDBJ databases">
        <title>Pseudaminobacter soli sp. nov., isolated from paddy soil contaminated by heavy metals.</title>
        <authorList>
            <person name="Zhang K."/>
        </authorList>
    </citation>
    <scope>NUCLEOTIDE SEQUENCE</scope>
    <source>
        <strain evidence="2">19-2017</strain>
    </source>
</reference>
<evidence type="ECO:0000313" key="2">
    <source>
        <dbReference type="EMBL" id="MBS3650091.1"/>
    </source>
</evidence>
<dbReference type="EMBL" id="JAGWCR010000008">
    <property type="protein sequence ID" value="MBS3650091.1"/>
    <property type="molecule type" value="Genomic_DNA"/>
</dbReference>
<keyword evidence="3" id="KW-1185">Reference proteome</keyword>
<dbReference type="AlphaFoldDB" id="A0A942IA52"/>